<reference evidence="6" key="1">
    <citation type="submission" date="2020-05" db="EMBL/GenBank/DDBJ databases">
        <authorList>
            <person name="Chiriac C."/>
            <person name="Salcher M."/>
            <person name="Ghai R."/>
            <person name="Kavagutti S V."/>
        </authorList>
    </citation>
    <scope>NUCLEOTIDE SEQUENCE</scope>
</reference>
<dbReference type="InterPro" id="IPR016181">
    <property type="entry name" value="Acyl_CoA_acyltransferase"/>
</dbReference>
<dbReference type="EMBL" id="CAFBOX010000066">
    <property type="protein sequence ID" value="CAB4996307.1"/>
    <property type="molecule type" value="Genomic_DNA"/>
</dbReference>
<dbReference type="EMBL" id="CAEZSM010000121">
    <property type="protein sequence ID" value="CAB4547627.1"/>
    <property type="molecule type" value="Genomic_DNA"/>
</dbReference>
<dbReference type="InterPro" id="IPR000182">
    <property type="entry name" value="GNAT_dom"/>
</dbReference>
<dbReference type="PANTHER" id="PTHR43420:SF12">
    <property type="entry name" value="N-ACETYLTRANSFERASE DOMAIN-CONTAINING PROTEIN"/>
    <property type="match status" value="1"/>
</dbReference>
<protein>
    <submittedName>
        <fullName evidence="6">Unannotated protein</fullName>
    </submittedName>
</protein>
<dbReference type="PROSITE" id="PS51186">
    <property type="entry name" value="GNAT"/>
    <property type="match status" value="1"/>
</dbReference>
<evidence type="ECO:0000313" key="6">
    <source>
        <dbReference type="EMBL" id="CAB4820015.1"/>
    </source>
</evidence>
<name>A0A6J6ZGT0_9ZZZZ</name>
<evidence type="ECO:0000313" key="7">
    <source>
        <dbReference type="EMBL" id="CAB4996307.1"/>
    </source>
</evidence>
<gene>
    <name evidence="4" type="ORF">UFOPK1438_00858</name>
    <name evidence="5" type="ORF">UFOPK2329_00373</name>
    <name evidence="6" type="ORF">UFOPK3166_00301</name>
    <name evidence="7" type="ORF">UFOPK4035_00511</name>
</gene>
<keyword evidence="1" id="KW-0808">Transferase</keyword>
<dbReference type="Gene3D" id="3.40.630.30">
    <property type="match status" value="1"/>
</dbReference>
<dbReference type="EMBL" id="CAFABD010000028">
    <property type="protein sequence ID" value="CAB4820015.1"/>
    <property type="molecule type" value="Genomic_DNA"/>
</dbReference>
<evidence type="ECO:0000313" key="5">
    <source>
        <dbReference type="EMBL" id="CAB4668842.1"/>
    </source>
</evidence>
<dbReference type="AlphaFoldDB" id="A0A6J6ZGT0"/>
<proteinExistence type="predicted"/>
<feature type="domain" description="N-acetyltransferase" evidence="3">
    <location>
        <begin position="97"/>
        <end position="233"/>
    </location>
</feature>
<evidence type="ECO:0000256" key="2">
    <source>
        <dbReference type="ARBA" id="ARBA00023315"/>
    </source>
</evidence>
<evidence type="ECO:0000256" key="1">
    <source>
        <dbReference type="ARBA" id="ARBA00022679"/>
    </source>
</evidence>
<dbReference type="PANTHER" id="PTHR43420">
    <property type="entry name" value="ACETYLTRANSFERASE"/>
    <property type="match status" value="1"/>
</dbReference>
<accession>A0A6J6ZGT0</accession>
<dbReference type="InterPro" id="IPR050680">
    <property type="entry name" value="YpeA/RimI_acetyltransf"/>
</dbReference>
<evidence type="ECO:0000313" key="4">
    <source>
        <dbReference type="EMBL" id="CAB4547627.1"/>
    </source>
</evidence>
<keyword evidence="2" id="KW-0012">Acyltransferase</keyword>
<dbReference type="CDD" id="cd04301">
    <property type="entry name" value="NAT_SF"/>
    <property type="match status" value="1"/>
</dbReference>
<dbReference type="GO" id="GO:0016747">
    <property type="term" value="F:acyltransferase activity, transferring groups other than amino-acyl groups"/>
    <property type="evidence" value="ECO:0007669"/>
    <property type="project" value="InterPro"/>
</dbReference>
<evidence type="ECO:0000259" key="3">
    <source>
        <dbReference type="PROSITE" id="PS51186"/>
    </source>
</evidence>
<dbReference type="SUPFAM" id="SSF55729">
    <property type="entry name" value="Acyl-CoA N-acyltransferases (Nat)"/>
    <property type="match status" value="1"/>
</dbReference>
<dbReference type="Pfam" id="PF00583">
    <property type="entry name" value="Acetyltransf_1"/>
    <property type="match status" value="1"/>
</dbReference>
<sequence length="233" mass="26108">MSYEFTESFEIAQQWATYDPKIAELFDLYCPAHLFTQAARSDGNLSLTIYDDKYFGMGFGLQPYWNPQWDECSVTRRSKTPVPDGYSVDGNWDVYAVDTSPYAHYEFVQTTDDGAEIDSFIDTYAPNSSVRSGDPESLFWGCVRSSEGQLLSLGTVAKWRSGHHMFASIVTSEEARGKGIGAQLMQGMLSRLHSLGVKRVGLGVFAANAPAKRLYEKVGFELLQELRAYDKAR</sequence>
<organism evidence="6">
    <name type="scientific">freshwater metagenome</name>
    <dbReference type="NCBI Taxonomy" id="449393"/>
    <lineage>
        <taxon>unclassified sequences</taxon>
        <taxon>metagenomes</taxon>
        <taxon>ecological metagenomes</taxon>
    </lineage>
</organism>
<dbReference type="EMBL" id="CAEZWZ010000036">
    <property type="protein sequence ID" value="CAB4668842.1"/>
    <property type="molecule type" value="Genomic_DNA"/>
</dbReference>